<organism evidence="2 3">
    <name type="scientific">Promicromonospora sukumoe</name>
    <dbReference type="NCBI Taxonomy" id="88382"/>
    <lineage>
        <taxon>Bacteria</taxon>
        <taxon>Bacillati</taxon>
        <taxon>Actinomycetota</taxon>
        <taxon>Actinomycetes</taxon>
        <taxon>Micrococcales</taxon>
        <taxon>Promicromonosporaceae</taxon>
        <taxon>Promicromonospora</taxon>
    </lineage>
</organism>
<dbReference type="GO" id="GO:1901135">
    <property type="term" value="P:carbohydrate derivative metabolic process"/>
    <property type="evidence" value="ECO:0007669"/>
    <property type="project" value="InterPro"/>
</dbReference>
<dbReference type="Gene3D" id="3.40.50.10490">
    <property type="entry name" value="Glucose-6-phosphate isomerase like protein, domain 1"/>
    <property type="match status" value="1"/>
</dbReference>
<dbReference type="PANTHER" id="PTHR30514">
    <property type="entry name" value="GLUCOKINASE"/>
    <property type="match status" value="1"/>
</dbReference>
<evidence type="ECO:0000313" key="3">
    <source>
        <dbReference type="Proteomes" id="UP000540568"/>
    </source>
</evidence>
<name>A0A7W3JAZ1_9MICO</name>
<dbReference type="RefSeq" id="WP_182618349.1">
    <property type="nucleotide sequence ID" value="NZ_BAAATF010000011.1"/>
</dbReference>
<evidence type="ECO:0000259" key="1">
    <source>
        <dbReference type="PROSITE" id="PS51071"/>
    </source>
</evidence>
<dbReference type="Proteomes" id="UP000540568">
    <property type="component" value="Unassembled WGS sequence"/>
</dbReference>
<dbReference type="InterPro" id="IPR000281">
    <property type="entry name" value="HTH_RpiR"/>
</dbReference>
<dbReference type="SUPFAM" id="SSF53697">
    <property type="entry name" value="SIS domain"/>
    <property type="match status" value="1"/>
</dbReference>
<dbReference type="GO" id="GO:0097367">
    <property type="term" value="F:carbohydrate derivative binding"/>
    <property type="evidence" value="ECO:0007669"/>
    <property type="project" value="InterPro"/>
</dbReference>
<dbReference type="PROSITE" id="PS51071">
    <property type="entry name" value="HTH_RPIR"/>
    <property type="match status" value="1"/>
</dbReference>
<dbReference type="InterPro" id="IPR047640">
    <property type="entry name" value="RpiR-like"/>
</dbReference>
<sequence length="278" mass="30109">MTSLADRPLEDRIAAGYRELSPQERRAADALLDHLGDLGTYRATELAALAGVSKATMSRLFRKLGYEDFEGLREDLRTQRGRGLPIAVDPAPGLRERLEQEVKNLEKVYAALDDATLDGIAGALATARDVVVVGRRGSLGPATQLRRNLIQVRGRVHLAPGPGQSLADDLVGLGPDDVVVVVSIRRHAFRVGEMVEALLADGVRVLLLADSSLRHLAGTVTWWIECPITTEGAFDSLVAPVSVVAMLSDRVHEALDGAGARVEAIDARYELLREIDER</sequence>
<dbReference type="AlphaFoldDB" id="A0A7W3JAZ1"/>
<dbReference type="InterPro" id="IPR036388">
    <property type="entry name" value="WH-like_DNA-bd_sf"/>
</dbReference>
<dbReference type="Gene3D" id="1.10.10.10">
    <property type="entry name" value="Winged helix-like DNA-binding domain superfamily/Winged helix DNA-binding domain"/>
    <property type="match status" value="1"/>
</dbReference>
<comment type="caution">
    <text evidence="2">The sequence shown here is derived from an EMBL/GenBank/DDBJ whole genome shotgun (WGS) entry which is preliminary data.</text>
</comment>
<feature type="domain" description="HTH rpiR-type" evidence="1">
    <location>
        <begin position="7"/>
        <end position="83"/>
    </location>
</feature>
<dbReference type="SUPFAM" id="SSF46689">
    <property type="entry name" value="Homeodomain-like"/>
    <property type="match status" value="1"/>
</dbReference>
<proteinExistence type="predicted"/>
<dbReference type="InterPro" id="IPR009057">
    <property type="entry name" value="Homeodomain-like_sf"/>
</dbReference>
<accession>A0A7W3JAZ1</accession>
<dbReference type="InterPro" id="IPR046348">
    <property type="entry name" value="SIS_dom_sf"/>
</dbReference>
<keyword evidence="3" id="KW-1185">Reference proteome</keyword>
<dbReference type="InterPro" id="IPR001347">
    <property type="entry name" value="SIS_dom"/>
</dbReference>
<gene>
    <name evidence="2" type="ORF">FHX71_003433</name>
</gene>
<dbReference type="EMBL" id="JACGWV010000001">
    <property type="protein sequence ID" value="MBA8809491.1"/>
    <property type="molecule type" value="Genomic_DNA"/>
</dbReference>
<dbReference type="GO" id="GO:0003677">
    <property type="term" value="F:DNA binding"/>
    <property type="evidence" value="ECO:0007669"/>
    <property type="project" value="UniProtKB-KW"/>
</dbReference>
<dbReference type="Pfam" id="PF01418">
    <property type="entry name" value="HTH_6"/>
    <property type="match status" value="1"/>
</dbReference>
<keyword evidence="2" id="KW-0238">DNA-binding</keyword>
<dbReference type="Pfam" id="PF01380">
    <property type="entry name" value="SIS"/>
    <property type="match status" value="1"/>
</dbReference>
<evidence type="ECO:0000313" key="2">
    <source>
        <dbReference type="EMBL" id="MBA8809491.1"/>
    </source>
</evidence>
<dbReference type="GO" id="GO:0003700">
    <property type="term" value="F:DNA-binding transcription factor activity"/>
    <property type="evidence" value="ECO:0007669"/>
    <property type="project" value="InterPro"/>
</dbReference>
<protein>
    <submittedName>
        <fullName evidence="2">DNA-binding MurR/RpiR family transcriptional regulator</fullName>
    </submittedName>
</protein>
<reference evidence="2 3" key="1">
    <citation type="submission" date="2020-07" db="EMBL/GenBank/DDBJ databases">
        <title>Sequencing the genomes of 1000 actinobacteria strains.</title>
        <authorList>
            <person name="Klenk H.-P."/>
        </authorList>
    </citation>
    <scope>NUCLEOTIDE SEQUENCE [LARGE SCALE GENOMIC DNA]</scope>
    <source>
        <strain evidence="2 3">DSM 44121</strain>
    </source>
</reference>
<dbReference type="PANTHER" id="PTHR30514:SF18">
    <property type="entry name" value="RPIR-FAMILY TRANSCRIPTIONAL REGULATOR"/>
    <property type="match status" value="1"/>
</dbReference>